<comment type="cofactor">
    <cofactor evidence="1">
        <name>heme</name>
        <dbReference type="ChEBI" id="CHEBI:30413"/>
    </cofactor>
</comment>
<dbReference type="SUPFAM" id="SSF48264">
    <property type="entry name" value="Cytochrome P450"/>
    <property type="match status" value="1"/>
</dbReference>
<dbReference type="GO" id="GO:0020037">
    <property type="term" value="F:heme binding"/>
    <property type="evidence" value="ECO:0007669"/>
    <property type="project" value="InterPro"/>
</dbReference>
<evidence type="ECO:0000313" key="7">
    <source>
        <dbReference type="Proteomes" id="UP001271007"/>
    </source>
</evidence>
<evidence type="ECO:0000256" key="2">
    <source>
        <dbReference type="ARBA" id="ARBA00010617"/>
    </source>
</evidence>
<keyword evidence="5" id="KW-0408">Iron</keyword>
<dbReference type="InterPro" id="IPR001128">
    <property type="entry name" value="Cyt_P450"/>
</dbReference>
<name>A0AAJ0DPS6_9PEZI</name>
<accession>A0AAJ0DPS6</accession>
<organism evidence="6 7">
    <name type="scientific">Extremus antarcticus</name>
    <dbReference type="NCBI Taxonomy" id="702011"/>
    <lineage>
        <taxon>Eukaryota</taxon>
        <taxon>Fungi</taxon>
        <taxon>Dikarya</taxon>
        <taxon>Ascomycota</taxon>
        <taxon>Pezizomycotina</taxon>
        <taxon>Dothideomycetes</taxon>
        <taxon>Dothideomycetidae</taxon>
        <taxon>Mycosphaerellales</taxon>
        <taxon>Extremaceae</taxon>
        <taxon>Extremus</taxon>
    </lineage>
</organism>
<evidence type="ECO:0000256" key="3">
    <source>
        <dbReference type="ARBA" id="ARBA00022723"/>
    </source>
</evidence>
<evidence type="ECO:0008006" key="8">
    <source>
        <dbReference type="Google" id="ProtNLM"/>
    </source>
</evidence>
<protein>
    <recommendedName>
        <fullName evidence="8">Cytochrome P450</fullName>
    </recommendedName>
</protein>
<comment type="caution">
    <text evidence="6">The sequence shown here is derived from an EMBL/GenBank/DDBJ whole genome shotgun (WGS) entry which is preliminary data.</text>
</comment>
<evidence type="ECO:0000256" key="4">
    <source>
        <dbReference type="ARBA" id="ARBA00023002"/>
    </source>
</evidence>
<keyword evidence="4" id="KW-0560">Oxidoreductase</keyword>
<dbReference type="AlphaFoldDB" id="A0AAJ0DPS6"/>
<dbReference type="Gene3D" id="1.10.630.10">
    <property type="entry name" value="Cytochrome P450"/>
    <property type="match status" value="1"/>
</dbReference>
<comment type="similarity">
    <text evidence="2">Belongs to the cytochrome P450 family.</text>
</comment>
<reference evidence="6" key="1">
    <citation type="submission" date="2023-04" db="EMBL/GenBank/DDBJ databases">
        <title>Black Yeasts Isolated from many extreme environments.</title>
        <authorList>
            <person name="Coleine C."/>
            <person name="Stajich J.E."/>
            <person name="Selbmann L."/>
        </authorList>
    </citation>
    <scope>NUCLEOTIDE SEQUENCE</scope>
    <source>
        <strain evidence="6">CCFEE 5312</strain>
    </source>
</reference>
<evidence type="ECO:0000256" key="1">
    <source>
        <dbReference type="ARBA" id="ARBA00001971"/>
    </source>
</evidence>
<dbReference type="PANTHER" id="PTHR46206">
    <property type="entry name" value="CYTOCHROME P450"/>
    <property type="match status" value="1"/>
</dbReference>
<keyword evidence="3" id="KW-0479">Metal-binding</keyword>
<gene>
    <name evidence="6" type="ORF">LTR09_004751</name>
</gene>
<dbReference type="Pfam" id="PF00067">
    <property type="entry name" value="p450"/>
    <property type="match status" value="1"/>
</dbReference>
<evidence type="ECO:0000256" key="5">
    <source>
        <dbReference type="ARBA" id="ARBA00023004"/>
    </source>
</evidence>
<keyword evidence="7" id="KW-1185">Reference proteome</keyword>
<dbReference type="GO" id="GO:0004497">
    <property type="term" value="F:monooxygenase activity"/>
    <property type="evidence" value="ECO:0007669"/>
    <property type="project" value="InterPro"/>
</dbReference>
<sequence>MPALLISGVAQDKAFLENAVNYAQGVVISAEILRLFPDWTKRFIVKIAPIVRYRRAAIAFLKDMVQERLTKLEKGDDTGPDDLLQWLIVAAPPEEKTVVCLVERLMALEVASIHTTTMTFTAGLYRLAAEPDKYLPELRAEVQQCYDGGDITRDSLGKMIKLDSFLREAARLDNSGLRIIYPVRCVTVSMQRNAKKTFTFADGNVIPAGAKIGAPMLFQHRDPSVYKRPDEFDGFRFSRPKEQGQGAAPMGKDSLVSTEVAFQSFGHGRHAW</sequence>
<dbReference type="GO" id="GO:0016705">
    <property type="term" value="F:oxidoreductase activity, acting on paired donors, with incorporation or reduction of molecular oxygen"/>
    <property type="evidence" value="ECO:0007669"/>
    <property type="project" value="InterPro"/>
</dbReference>
<evidence type="ECO:0000313" key="6">
    <source>
        <dbReference type="EMBL" id="KAK3054482.1"/>
    </source>
</evidence>
<dbReference type="Proteomes" id="UP001271007">
    <property type="component" value="Unassembled WGS sequence"/>
</dbReference>
<dbReference type="CDD" id="cd11041">
    <property type="entry name" value="CYP503A1-like"/>
    <property type="match status" value="1"/>
</dbReference>
<proteinExistence type="inferred from homology"/>
<dbReference type="EMBL" id="JAWDJX010000012">
    <property type="protein sequence ID" value="KAK3054482.1"/>
    <property type="molecule type" value="Genomic_DNA"/>
</dbReference>
<dbReference type="InterPro" id="IPR036396">
    <property type="entry name" value="Cyt_P450_sf"/>
</dbReference>
<dbReference type="GO" id="GO:0005506">
    <property type="term" value="F:iron ion binding"/>
    <property type="evidence" value="ECO:0007669"/>
    <property type="project" value="InterPro"/>
</dbReference>